<dbReference type="InterPro" id="IPR011079">
    <property type="entry name" value="Ala_racemase_C"/>
</dbReference>
<dbReference type="PRINTS" id="PR00992">
    <property type="entry name" value="ALARACEMASE"/>
</dbReference>
<evidence type="ECO:0000313" key="7">
    <source>
        <dbReference type="Proteomes" id="UP001501508"/>
    </source>
</evidence>
<gene>
    <name evidence="6" type="ORF">GCM10023091_22500</name>
</gene>
<dbReference type="Pfam" id="PF00842">
    <property type="entry name" value="Ala_racemase_C"/>
    <property type="match status" value="1"/>
</dbReference>
<evidence type="ECO:0000256" key="1">
    <source>
        <dbReference type="ARBA" id="ARBA00001933"/>
    </source>
</evidence>
<dbReference type="PANTHER" id="PTHR30511:SF0">
    <property type="entry name" value="ALANINE RACEMASE, CATABOLIC-RELATED"/>
    <property type="match status" value="1"/>
</dbReference>
<dbReference type="HAMAP" id="MF_01201">
    <property type="entry name" value="Ala_racemase"/>
    <property type="match status" value="1"/>
</dbReference>
<dbReference type="Pfam" id="PF01225">
    <property type="entry name" value="Mur_ligase"/>
    <property type="match status" value="1"/>
</dbReference>
<dbReference type="Proteomes" id="UP001501508">
    <property type="component" value="Unassembled WGS sequence"/>
</dbReference>
<dbReference type="Gene3D" id="3.90.190.20">
    <property type="entry name" value="Mur ligase, C-terminal domain"/>
    <property type="match status" value="1"/>
</dbReference>
<evidence type="ECO:0000256" key="2">
    <source>
        <dbReference type="ARBA" id="ARBA00022898"/>
    </source>
</evidence>
<dbReference type="InterPro" id="IPR035911">
    <property type="entry name" value="MurE/MurF_N"/>
</dbReference>
<dbReference type="InterPro" id="IPR000713">
    <property type="entry name" value="Mur_ligase_N"/>
</dbReference>
<comment type="catalytic activity">
    <reaction evidence="4">
        <text>L-alanine = D-alanine</text>
        <dbReference type="Rhea" id="RHEA:20249"/>
        <dbReference type="ChEBI" id="CHEBI:57416"/>
        <dbReference type="ChEBI" id="CHEBI:57972"/>
        <dbReference type="EC" id="5.1.1.1"/>
    </reaction>
</comment>
<evidence type="ECO:0000313" key="6">
    <source>
        <dbReference type="EMBL" id="GAA4439779.1"/>
    </source>
</evidence>
<keyword evidence="2 4" id="KW-0663">Pyridoxal phosphate</keyword>
<dbReference type="SUPFAM" id="SSF63418">
    <property type="entry name" value="MurE/MurF N-terminal domain"/>
    <property type="match status" value="1"/>
</dbReference>
<dbReference type="InterPro" id="IPR036565">
    <property type="entry name" value="Mur-like_cat_sf"/>
</dbReference>
<evidence type="ECO:0000256" key="3">
    <source>
        <dbReference type="ARBA" id="ARBA00023235"/>
    </source>
</evidence>
<dbReference type="Gene3D" id="3.40.1390.10">
    <property type="entry name" value="MurE/MurF, N-terminal domain"/>
    <property type="match status" value="1"/>
</dbReference>
<dbReference type="CDD" id="cd00430">
    <property type="entry name" value="PLPDE_III_AR"/>
    <property type="match status" value="1"/>
</dbReference>
<comment type="caution">
    <text evidence="6">The sequence shown here is derived from an EMBL/GenBank/DDBJ whole genome shotgun (WGS) entry which is preliminary data.</text>
</comment>
<comment type="function">
    <text evidence="4">Catalyzes the interconversion of L-alanine and D-alanine. May also act on other amino acids.</text>
</comment>
<protein>
    <recommendedName>
        <fullName evidence="4">Alanine racemase</fullName>
        <ecNumber evidence="4">5.1.1.1</ecNumber>
    </recommendedName>
</protein>
<dbReference type="Gene3D" id="3.20.20.10">
    <property type="entry name" value="Alanine racemase"/>
    <property type="match status" value="1"/>
</dbReference>
<dbReference type="InterPro" id="IPR000821">
    <property type="entry name" value="Ala_racemase"/>
</dbReference>
<dbReference type="SUPFAM" id="SSF50621">
    <property type="entry name" value="Alanine racemase C-terminal domain-like"/>
    <property type="match status" value="1"/>
</dbReference>
<dbReference type="RefSeq" id="WP_345028944.1">
    <property type="nucleotide sequence ID" value="NZ_BAABEY010000022.1"/>
</dbReference>
<comment type="similarity">
    <text evidence="4">Belongs to the alanine racemase family.</text>
</comment>
<feature type="domain" description="Alanine racemase C-terminal" evidence="5">
    <location>
        <begin position="693"/>
        <end position="817"/>
    </location>
</feature>
<feature type="active site" description="Proton acceptor; specific for L-alanine" evidence="4">
    <location>
        <position position="714"/>
    </location>
</feature>
<dbReference type="NCBIfam" id="TIGR00492">
    <property type="entry name" value="alr"/>
    <property type="match status" value="1"/>
</dbReference>
<reference evidence="7" key="1">
    <citation type="journal article" date="2019" name="Int. J. Syst. Evol. Microbiol.">
        <title>The Global Catalogue of Microorganisms (GCM) 10K type strain sequencing project: providing services to taxonomists for standard genome sequencing and annotation.</title>
        <authorList>
            <consortium name="The Broad Institute Genomics Platform"/>
            <consortium name="The Broad Institute Genome Sequencing Center for Infectious Disease"/>
            <person name="Wu L."/>
            <person name="Ma J."/>
        </authorList>
    </citation>
    <scope>NUCLEOTIDE SEQUENCE [LARGE SCALE GENOMIC DNA]</scope>
    <source>
        <strain evidence="7">JCM 31920</strain>
    </source>
</reference>
<dbReference type="NCBIfam" id="NF008897">
    <property type="entry name" value="PRK11930.1"/>
    <property type="match status" value="1"/>
</dbReference>
<keyword evidence="7" id="KW-1185">Reference proteome</keyword>
<keyword evidence="3 4" id="KW-0413">Isomerase</keyword>
<keyword evidence="6" id="KW-0436">Ligase</keyword>
<dbReference type="InterPro" id="IPR009006">
    <property type="entry name" value="Ala_racemase/Decarboxylase_C"/>
</dbReference>
<feature type="binding site" evidence="4">
    <location>
        <position position="586"/>
    </location>
    <ligand>
        <name>substrate</name>
    </ligand>
</feature>
<dbReference type="Gene3D" id="3.40.1190.10">
    <property type="entry name" value="Mur-like, catalytic domain"/>
    <property type="match status" value="1"/>
</dbReference>
<dbReference type="Pfam" id="PF01168">
    <property type="entry name" value="Ala_racemase_N"/>
    <property type="match status" value="1"/>
</dbReference>
<dbReference type="SUPFAM" id="SSF51419">
    <property type="entry name" value="PLP-binding barrel"/>
    <property type="match status" value="1"/>
</dbReference>
<evidence type="ECO:0000256" key="4">
    <source>
        <dbReference type="HAMAP-Rule" id="MF_01201"/>
    </source>
</evidence>
<dbReference type="Gene3D" id="2.40.37.10">
    <property type="entry name" value="Lyase, Ornithine Decarboxylase, Chain A, domain 1"/>
    <property type="match status" value="1"/>
</dbReference>
<dbReference type="InterPro" id="IPR001608">
    <property type="entry name" value="Ala_racemase_N"/>
</dbReference>
<dbReference type="Pfam" id="PF08245">
    <property type="entry name" value="Mur_ligase_M"/>
    <property type="match status" value="1"/>
</dbReference>
<dbReference type="EC" id="5.1.1.1" evidence="4"/>
<dbReference type="InterPro" id="IPR013221">
    <property type="entry name" value="Mur_ligase_cen"/>
</dbReference>
<accession>A0ABP8LYL7</accession>
<feature type="modified residue" description="N6-(pyridoxal phosphate)lysine" evidence="4">
    <location>
        <position position="486"/>
    </location>
</feature>
<proteinExistence type="inferred from homology"/>
<comment type="pathway">
    <text evidence="4">Amino-acid biosynthesis; D-alanine biosynthesis; D-alanine from L-alanine: step 1/1.</text>
</comment>
<comment type="cofactor">
    <cofactor evidence="1 4">
        <name>pyridoxal 5'-phosphate</name>
        <dbReference type="ChEBI" id="CHEBI:597326"/>
    </cofactor>
</comment>
<dbReference type="InterPro" id="IPR029066">
    <property type="entry name" value="PLP-binding_barrel"/>
</dbReference>
<dbReference type="InterPro" id="IPR036615">
    <property type="entry name" value="Mur_ligase_C_dom_sf"/>
</dbReference>
<dbReference type="SUPFAM" id="SSF53623">
    <property type="entry name" value="MurD-like peptide ligases, catalytic domain"/>
    <property type="match status" value="1"/>
</dbReference>
<dbReference type="SMART" id="SM01005">
    <property type="entry name" value="Ala_racemase_C"/>
    <property type="match status" value="1"/>
</dbReference>
<dbReference type="GO" id="GO:0016874">
    <property type="term" value="F:ligase activity"/>
    <property type="evidence" value="ECO:0007669"/>
    <property type="project" value="UniProtKB-KW"/>
</dbReference>
<evidence type="ECO:0000259" key="5">
    <source>
        <dbReference type="SMART" id="SM01005"/>
    </source>
</evidence>
<feature type="active site" description="Proton acceptor; specific for D-alanine" evidence="4">
    <location>
        <position position="486"/>
    </location>
</feature>
<feature type="binding site" evidence="4">
    <location>
        <position position="763"/>
    </location>
    <ligand>
        <name>substrate</name>
    </ligand>
</feature>
<sequence>MITDKVPYFPQKRLLTDSRLISTPENTVFFAIRGERHDGHRFLRELYDKGVRDFVVQSSALTPALRKEWESWAGARFYEVKNPVEALQKLAAEHRSHFTLPVLGITGSNGKTIVKEWLVQLLVGAKNVVASPKSYNSQIGVPLSVWNLRQEHNFAVFEAGVSLPLEMPALQRIIEPEIGIFTNIGSAHDEGFKTRLQKISEKLKLFTKVKQLIFRSDYREVSSEIDLLLKPVNPALEVISWATETEASIQVTFISGDATSEIRFSGRYGHHHFVVPFTDDASLENITHCLVCLLLLKIDPAYIQTHLEKLRPVSMRLELKEGIFNTYLIDDTYNCDLQGLSMALNFLNRQTQRPHKTVILSDVLQSGLKPDDLFATIGQLLQNLPIDTFIGIGPEISKHRDAIPVGRTYFYRDTEEFLDRHIIGDLTNSTILIKGARAFSFERIVNRLQQKTHNTVLEINLDAITHNLHFYKRQIGNTTKIMVMVKAFAYGSGSSEIASVLQFNRVDYLGVAYPDEGIALRQSGITLPVMVMNAMPNTYEVLRHYNLEPEIFSRKSMQEWINFVEKLPAGSSIPQIHLKLDTGMHRLGFVEEDLEWLKQVITDHPEIRIASIFSHLVGADEGVHNPFSHLQYERFRKGTDFLEQATGYVVLKHLLNSAGIIRFPEYKMDMVRLGIGLYGVEATGQKQEKLQTVGTLRATISQIKSVAAGETVGYSRKGVLDAPAVIATLSIGYADGYDRRFGNGNGWVWVNGTKCPTIGNICMDMTMVDITQAKAREGDQVVVMGEELPAWQLAEAIGTIPYELFTGIGERVKRVFHKE</sequence>
<dbReference type="PANTHER" id="PTHR30511">
    <property type="entry name" value="ALANINE RACEMASE"/>
    <property type="match status" value="1"/>
</dbReference>
<dbReference type="SUPFAM" id="SSF53244">
    <property type="entry name" value="MurD-like peptide ligases, peptide-binding domain"/>
    <property type="match status" value="1"/>
</dbReference>
<name>A0ABP8LYL7_9BACT</name>
<organism evidence="6 7">
    <name type="scientific">Ravibacter arvi</name>
    <dbReference type="NCBI Taxonomy" id="2051041"/>
    <lineage>
        <taxon>Bacteria</taxon>
        <taxon>Pseudomonadati</taxon>
        <taxon>Bacteroidota</taxon>
        <taxon>Cytophagia</taxon>
        <taxon>Cytophagales</taxon>
        <taxon>Spirosomataceae</taxon>
        <taxon>Ravibacter</taxon>
    </lineage>
</organism>
<dbReference type="EMBL" id="BAABEY010000022">
    <property type="protein sequence ID" value="GAA4439779.1"/>
    <property type="molecule type" value="Genomic_DNA"/>
</dbReference>